<feature type="domain" description="ShKT" evidence="12">
    <location>
        <begin position="29"/>
        <end position="63"/>
    </location>
</feature>
<comment type="similarity">
    <text evidence="6">Belongs to the peptidase S1 family. CLIP subfamily.</text>
</comment>
<sequence>MSVSTAGSKLTFIVLISLAFRAYAHVGSCEDHTPQCRMWAASNQCLSNLQYMAANCPVSCNLCLDPGCFDRNRECAQWADRGNCVQFRFLMEQTCPHSCDFCKIDLGDITSAQSITSPDFQCGRPVRLFRKRSSRQILFPNEYEALIKGGQQPRPISANPPPSQGPTNPSVMRFEVSRPPTVPISIADAFCGSSVIHEHYLITAAHCVLDPKRPVRTVRVGEIDFSSTTEANSRPKDYEVERIIVHPNFKPYSLVRYNDIALIKTVEKIQFNELVYPLCISSVRPPPNMVVTGSGFGFVNNTNRSPILQEAELKIVDSRTCESTYMREGYRNELGLRFPQLLQGSDILCASFPGRDACQGDSGGPLYRDDPASGRRYLVGIVSFGTSCRGNGISSLPGFYISVSDHMNFINNVIFG</sequence>
<keyword evidence="8" id="KW-0645">Protease</keyword>
<dbReference type="FunFam" id="2.40.10.10:FF:000054">
    <property type="entry name" value="Complement C1r subcomponent"/>
    <property type="match status" value="1"/>
</dbReference>
<evidence type="ECO:0000256" key="1">
    <source>
        <dbReference type="ARBA" id="ARBA00004613"/>
    </source>
</evidence>
<dbReference type="InterPro" id="IPR001314">
    <property type="entry name" value="Peptidase_S1A"/>
</dbReference>
<protein>
    <submittedName>
        <fullName evidence="13">Uncharacterized protein</fullName>
    </submittedName>
</protein>
<dbReference type="AlphaFoldDB" id="A0AAN8XKZ1"/>
<dbReference type="Pfam" id="PF00089">
    <property type="entry name" value="Trypsin"/>
    <property type="match status" value="1"/>
</dbReference>
<keyword evidence="8" id="KW-0378">Hydrolase</keyword>
<comment type="subcellular location">
    <subcellularLocation>
        <location evidence="1">Secreted</location>
    </subcellularLocation>
</comment>
<comment type="caution">
    <text evidence="13">The sequence shown here is derived from an EMBL/GenBank/DDBJ whole genome shotgun (WGS) entry which is preliminary data.</text>
</comment>
<evidence type="ECO:0000256" key="6">
    <source>
        <dbReference type="ARBA" id="ARBA00024195"/>
    </source>
</evidence>
<dbReference type="PRINTS" id="PR00722">
    <property type="entry name" value="CHYMOTRYPSIN"/>
</dbReference>
<evidence type="ECO:0000256" key="7">
    <source>
        <dbReference type="PROSITE-ProRule" id="PRU01005"/>
    </source>
</evidence>
<dbReference type="Gene3D" id="1.10.10.1940">
    <property type="match status" value="1"/>
</dbReference>
<dbReference type="SMART" id="SM00254">
    <property type="entry name" value="ShKT"/>
    <property type="match status" value="2"/>
</dbReference>
<evidence type="ECO:0000313" key="13">
    <source>
        <dbReference type="EMBL" id="KAK7080164.1"/>
    </source>
</evidence>
<evidence type="ECO:0000256" key="10">
    <source>
        <dbReference type="SAM" id="SignalP"/>
    </source>
</evidence>
<keyword evidence="2" id="KW-0964">Secreted</keyword>
<evidence type="ECO:0000256" key="3">
    <source>
        <dbReference type="ARBA" id="ARBA00022729"/>
    </source>
</evidence>
<dbReference type="CDD" id="cd00190">
    <property type="entry name" value="Tryp_SPc"/>
    <property type="match status" value="1"/>
</dbReference>
<comment type="caution">
    <text evidence="7">Lacks conserved residue(s) required for the propagation of feature annotation.</text>
</comment>
<dbReference type="Pfam" id="PF01549">
    <property type="entry name" value="ShK"/>
    <property type="match status" value="2"/>
</dbReference>
<evidence type="ECO:0000256" key="8">
    <source>
        <dbReference type="RuleBase" id="RU363034"/>
    </source>
</evidence>
<feature type="domain" description="Peptidase S1" evidence="11">
    <location>
        <begin position="147"/>
        <end position="415"/>
    </location>
</feature>
<dbReference type="GO" id="GO:0006508">
    <property type="term" value="P:proteolysis"/>
    <property type="evidence" value="ECO:0007669"/>
    <property type="project" value="UniProtKB-KW"/>
</dbReference>
<dbReference type="PROSITE" id="PS00134">
    <property type="entry name" value="TRYPSIN_HIS"/>
    <property type="match status" value="1"/>
</dbReference>
<dbReference type="InterPro" id="IPR018114">
    <property type="entry name" value="TRYPSIN_HIS"/>
</dbReference>
<feature type="domain" description="ShKT" evidence="12">
    <location>
        <begin position="68"/>
        <end position="102"/>
    </location>
</feature>
<dbReference type="GO" id="GO:0005576">
    <property type="term" value="C:extracellular region"/>
    <property type="evidence" value="ECO:0007669"/>
    <property type="project" value="UniProtKB-SubCell"/>
</dbReference>
<dbReference type="InterPro" id="IPR033116">
    <property type="entry name" value="TRYPSIN_SER"/>
</dbReference>
<dbReference type="InterPro" id="IPR001254">
    <property type="entry name" value="Trypsin_dom"/>
</dbReference>
<dbReference type="InterPro" id="IPR051487">
    <property type="entry name" value="Ser/Thr_Proteases_Immune/Dev"/>
</dbReference>
<evidence type="ECO:0000313" key="14">
    <source>
        <dbReference type="Proteomes" id="UP001381693"/>
    </source>
</evidence>
<dbReference type="PROSITE" id="PS50240">
    <property type="entry name" value="TRYPSIN_DOM"/>
    <property type="match status" value="1"/>
</dbReference>
<keyword evidence="14" id="KW-1185">Reference proteome</keyword>
<keyword evidence="8" id="KW-0720">Serine protease</keyword>
<feature type="disulfide bond" evidence="7">
    <location>
        <begin position="29"/>
        <end position="63"/>
    </location>
</feature>
<dbReference type="EMBL" id="JAXCGZ010006084">
    <property type="protein sequence ID" value="KAK7080164.1"/>
    <property type="molecule type" value="Genomic_DNA"/>
</dbReference>
<gene>
    <name evidence="13" type="ORF">SK128_027611</name>
</gene>
<evidence type="ECO:0000256" key="9">
    <source>
        <dbReference type="SAM" id="MobiDB-lite"/>
    </source>
</evidence>
<feature type="chain" id="PRO_5043013458" evidence="10">
    <location>
        <begin position="25"/>
        <end position="416"/>
    </location>
</feature>
<dbReference type="Proteomes" id="UP001381693">
    <property type="component" value="Unassembled WGS sequence"/>
</dbReference>
<dbReference type="PROSITE" id="PS00135">
    <property type="entry name" value="TRYPSIN_SER"/>
    <property type="match status" value="1"/>
</dbReference>
<dbReference type="PROSITE" id="PS51670">
    <property type="entry name" value="SHKT"/>
    <property type="match status" value="2"/>
</dbReference>
<organism evidence="13 14">
    <name type="scientific">Halocaridina rubra</name>
    <name type="common">Hawaiian red shrimp</name>
    <dbReference type="NCBI Taxonomy" id="373956"/>
    <lineage>
        <taxon>Eukaryota</taxon>
        <taxon>Metazoa</taxon>
        <taxon>Ecdysozoa</taxon>
        <taxon>Arthropoda</taxon>
        <taxon>Crustacea</taxon>
        <taxon>Multicrustacea</taxon>
        <taxon>Malacostraca</taxon>
        <taxon>Eumalacostraca</taxon>
        <taxon>Eucarida</taxon>
        <taxon>Decapoda</taxon>
        <taxon>Pleocyemata</taxon>
        <taxon>Caridea</taxon>
        <taxon>Atyoidea</taxon>
        <taxon>Atyidae</taxon>
        <taxon>Halocaridina</taxon>
    </lineage>
</organism>
<feature type="region of interest" description="Disordered" evidence="9">
    <location>
        <begin position="151"/>
        <end position="170"/>
    </location>
</feature>
<accession>A0AAN8XKZ1</accession>
<feature type="disulfide bond" evidence="7">
    <location>
        <begin position="68"/>
        <end position="102"/>
    </location>
</feature>
<name>A0AAN8XKZ1_HALRR</name>
<feature type="signal peptide" evidence="10">
    <location>
        <begin position="1"/>
        <end position="24"/>
    </location>
</feature>
<proteinExistence type="inferred from homology"/>
<dbReference type="SUPFAM" id="SSF50494">
    <property type="entry name" value="Trypsin-like serine proteases"/>
    <property type="match status" value="1"/>
</dbReference>
<dbReference type="InterPro" id="IPR003582">
    <property type="entry name" value="ShKT_dom"/>
</dbReference>
<keyword evidence="4 7" id="KW-1015">Disulfide bond</keyword>
<dbReference type="InterPro" id="IPR009003">
    <property type="entry name" value="Peptidase_S1_PA"/>
</dbReference>
<dbReference type="FunFam" id="2.40.10.10:FF:000028">
    <property type="entry name" value="Serine protease easter"/>
    <property type="match status" value="1"/>
</dbReference>
<evidence type="ECO:0000256" key="2">
    <source>
        <dbReference type="ARBA" id="ARBA00022525"/>
    </source>
</evidence>
<dbReference type="Gene3D" id="2.40.10.10">
    <property type="entry name" value="Trypsin-like serine proteases"/>
    <property type="match status" value="1"/>
</dbReference>
<evidence type="ECO:0000259" key="11">
    <source>
        <dbReference type="PROSITE" id="PS50240"/>
    </source>
</evidence>
<dbReference type="GO" id="GO:0004252">
    <property type="term" value="F:serine-type endopeptidase activity"/>
    <property type="evidence" value="ECO:0007669"/>
    <property type="project" value="InterPro"/>
</dbReference>
<keyword evidence="3 10" id="KW-0732">Signal</keyword>
<dbReference type="SMART" id="SM00020">
    <property type="entry name" value="Tryp_SPc"/>
    <property type="match status" value="1"/>
</dbReference>
<evidence type="ECO:0000256" key="4">
    <source>
        <dbReference type="ARBA" id="ARBA00023157"/>
    </source>
</evidence>
<keyword evidence="5" id="KW-0325">Glycoprotein</keyword>
<dbReference type="PANTHER" id="PTHR24256">
    <property type="entry name" value="TRYPTASE-RELATED"/>
    <property type="match status" value="1"/>
</dbReference>
<evidence type="ECO:0000256" key="5">
    <source>
        <dbReference type="ARBA" id="ARBA00023180"/>
    </source>
</evidence>
<evidence type="ECO:0000259" key="12">
    <source>
        <dbReference type="PROSITE" id="PS51670"/>
    </source>
</evidence>
<reference evidence="13 14" key="1">
    <citation type="submission" date="2023-11" db="EMBL/GenBank/DDBJ databases">
        <title>Halocaridina rubra genome assembly.</title>
        <authorList>
            <person name="Smith C."/>
        </authorList>
    </citation>
    <scope>NUCLEOTIDE SEQUENCE [LARGE SCALE GENOMIC DNA]</scope>
    <source>
        <strain evidence="13">EP-1</strain>
        <tissue evidence="13">Whole</tissue>
    </source>
</reference>
<dbReference type="InterPro" id="IPR043504">
    <property type="entry name" value="Peptidase_S1_PA_chymotrypsin"/>
</dbReference>